<dbReference type="InterPro" id="IPR011050">
    <property type="entry name" value="Pectin_lyase_fold/virulence"/>
</dbReference>
<dbReference type="Gene3D" id="2.60.40.10">
    <property type="entry name" value="Immunoglobulins"/>
    <property type="match status" value="1"/>
</dbReference>
<evidence type="ECO:0000313" key="2">
    <source>
        <dbReference type="EMBL" id="ADC47236.1"/>
    </source>
</evidence>
<dbReference type="InterPro" id="IPR008964">
    <property type="entry name" value="Invasin/intimin_cell_adhesion"/>
</dbReference>
<proteinExistence type="predicted"/>
<dbReference type="EMBL" id="CP001719">
    <property type="protein sequence ID" value="ADC47236.1"/>
    <property type="molecule type" value="Genomic_DNA"/>
</dbReference>
<reference evidence="2 3" key="1">
    <citation type="journal article" date="2010" name="PLoS ONE">
        <title>The genome sequence of the rumen methanogen Methanobrevibacter ruminantium reveals new possibilities for controlling ruminant methane emissions.</title>
        <authorList>
            <person name="Leahy S.C."/>
            <person name="Kelly W.J."/>
            <person name="Altermann E."/>
            <person name="Ronimus R.S."/>
            <person name="Yeoman C.J."/>
            <person name="Pacheco D.M."/>
            <person name="Li D."/>
            <person name="Kong Z."/>
            <person name="McTavish S."/>
            <person name="Sang C."/>
            <person name="Lambie S.C."/>
            <person name="Janssen P.H."/>
            <person name="Dey D."/>
            <person name="Attwood G.T."/>
        </authorList>
    </citation>
    <scope>NUCLEOTIDE SEQUENCE [LARGE SCALE GENOMIC DNA]</scope>
    <source>
        <strain evidence="3">ATCC 35063 / DSM 1093 / JCM 13430 / OCM 146 / M1</strain>
    </source>
</reference>
<protein>
    <submittedName>
        <fullName evidence="2">Adhesin-like protein</fullName>
    </submittedName>
</protein>
<evidence type="ECO:0000256" key="1">
    <source>
        <dbReference type="SAM" id="MobiDB-lite"/>
    </source>
</evidence>
<dbReference type="Proteomes" id="UP000008680">
    <property type="component" value="Chromosome"/>
</dbReference>
<dbReference type="GeneID" id="8771037"/>
<accession>D3E3X5</accession>
<dbReference type="InterPro" id="IPR013783">
    <property type="entry name" value="Ig-like_fold"/>
</dbReference>
<dbReference type="eggNOG" id="arCOG02488">
    <property type="taxonomic scope" value="Archaea"/>
</dbReference>
<dbReference type="SUPFAM" id="SSF49373">
    <property type="entry name" value="Invasin/intimin cell-adhesion fragments"/>
    <property type="match status" value="1"/>
</dbReference>
<dbReference type="OrthoDB" id="78488at2157"/>
<name>D3E3X5_METRM</name>
<evidence type="ECO:0000313" key="3">
    <source>
        <dbReference type="Proteomes" id="UP000008680"/>
    </source>
</evidence>
<dbReference type="eggNOG" id="arCOG02519">
    <property type="taxonomic scope" value="Archaea"/>
</dbReference>
<gene>
    <name evidence="2" type="ordered locus">mru_1386</name>
</gene>
<dbReference type="KEGG" id="mru:mru_1386"/>
<dbReference type="AlphaFoldDB" id="D3E3X5"/>
<organism evidence="2 3">
    <name type="scientific">Methanobrevibacter ruminantium (strain ATCC 35063 / DSM 1093 / JCM 13430 / OCM 146 / M1)</name>
    <name type="common">Methanobacterium ruminantium</name>
    <dbReference type="NCBI Taxonomy" id="634498"/>
    <lineage>
        <taxon>Archaea</taxon>
        <taxon>Methanobacteriati</taxon>
        <taxon>Methanobacteriota</taxon>
        <taxon>Methanomada group</taxon>
        <taxon>Methanobacteria</taxon>
        <taxon>Methanobacteriales</taxon>
        <taxon>Methanobacteriaceae</taxon>
        <taxon>Methanobrevibacter</taxon>
    </lineage>
</organism>
<dbReference type="HOGENOM" id="CLU_445253_0_0_2"/>
<feature type="region of interest" description="Disordered" evidence="1">
    <location>
        <begin position="61"/>
        <end position="82"/>
    </location>
</feature>
<dbReference type="SUPFAM" id="SSF51126">
    <property type="entry name" value="Pectin lyase-like"/>
    <property type="match status" value="1"/>
</dbReference>
<dbReference type="PATRIC" id="fig|634498.28.peg.1392"/>
<dbReference type="STRING" id="634498.mru_1386"/>
<feature type="compositionally biased region" description="Low complexity" evidence="1">
    <location>
        <begin position="64"/>
        <end position="73"/>
    </location>
</feature>
<sequence length="613" mass="68284">MKKNLSLKNILILSLIFLFVLSIGSSFATEDLNTTGDNNLIDDNAMADTLSDEKEISYQKPLMSDENSNSNNGSDEEKVISSNNSKSESFLIIRPNESSITVLGGNFQDLQDAIDYASDNYTIYLICNMLGEGKPIIVNKSVVIEGNGHTLDANYSSRIFCILSDNVVLKNLELIHGYQRAYDSYKLRPYDSKNFDNAPALTQEFFDYSVPPLNSTDDIEYGWGPAIKWLGNNGTLIDSAILNNKIDYANDIGEGKAVSWLGTGGRIINTFMVSNEYHHFFVPWGIVGYQQKSEGKVLDTSPHGVYYGNIEGNVYFLDVALNVLPNLDVKNVTSYYGEGKKISFNLNHGNASFVNESLELSILSKKYNYTFNVFSDENGNFEFNLPKNLSVGSYNLIVGFNDGKNNISSNTTVKINKATVSVSAPDFKAQYYSGAKYTLKLINAKTKKPISGMKVNLNVYNGEKVKTYTVKTNNKGIATFDKFTLPSVIYDAGKHKVTISVDKSYDLSKKEFTVQISKAKTDIKLSKTSFKYKKSDNLKISIKNQIKKTAISGLKLKVKVYTGKKYKTYTLKTDKNGMVKINTKILSKGSHKIQITSEDKRYLVSKTTSIKVA</sequence>
<keyword evidence="3" id="KW-1185">Reference proteome</keyword>
<dbReference type="RefSeq" id="WP_012956185.1">
    <property type="nucleotide sequence ID" value="NC_013790.1"/>
</dbReference>